<accession>A0ABQ3QYI6</accession>
<dbReference type="Gene3D" id="3.40.50.150">
    <property type="entry name" value="Vaccinia Virus protein VP39"/>
    <property type="match status" value="1"/>
</dbReference>
<proteinExistence type="predicted"/>
<dbReference type="InterPro" id="IPR006764">
    <property type="entry name" value="SAM_dep_MeTrfase_SAV2177_type"/>
</dbReference>
<comment type="caution">
    <text evidence="1">The sequence shown here is derived from an EMBL/GenBank/DDBJ whole genome shotgun (WGS) entry which is preliminary data.</text>
</comment>
<name>A0ABQ3QYI6_9ACTN</name>
<dbReference type="PIRSF" id="PIRSF017393">
    <property type="entry name" value="MTase_SAV2177"/>
    <property type="match status" value="1"/>
</dbReference>
<evidence type="ECO:0000313" key="2">
    <source>
        <dbReference type="Proteomes" id="UP001050808"/>
    </source>
</evidence>
<dbReference type="EMBL" id="BNDY01000017">
    <property type="protein sequence ID" value="GHI42335.1"/>
    <property type="molecule type" value="Genomic_DNA"/>
</dbReference>
<gene>
    <name evidence="1" type="ORF">Sviol_67430</name>
</gene>
<protein>
    <recommendedName>
        <fullName evidence="3">SAM-dependent methyltransferase</fullName>
    </recommendedName>
</protein>
<evidence type="ECO:0000313" key="1">
    <source>
        <dbReference type="EMBL" id="GHI42335.1"/>
    </source>
</evidence>
<organism evidence="1 2">
    <name type="scientific">Streptomyces violascens</name>
    <dbReference type="NCBI Taxonomy" id="67381"/>
    <lineage>
        <taxon>Bacteria</taxon>
        <taxon>Bacillati</taxon>
        <taxon>Actinomycetota</taxon>
        <taxon>Actinomycetes</taxon>
        <taxon>Kitasatosporales</taxon>
        <taxon>Streptomycetaceae</taxon>
        <taxon>Streptomyces</taxon>
    </lineage>
</organism>
<reference evidence="1" key="1">
    <citation type="submission" date="2024-05" db="EMBL/GenBank/DDBJ databases">
        <title>Whole genome shotgun sequence of Streptomyces violascens NBRC 12920.</title>
        <authorList>
            <person name="Komaki H."/>
            <person name="Tamura T."/>
        </authorList>
    </citation>
    <scope>NUCLEOTIDE SEQUENCE</scope>
    <source>
        <strain evidence="1">NBRC 12920</strain>
    </source>
</reference>
<dbReference type="RefSeq" id="WP_226599769.1">
    <property type="nucleotide sequence ID" value="NZ_BMUA01000013.1"/>
</dbReference>
<evidence type="ECO:0008006" key="3">
    <source>
        <dbReference type="Google" id="ProtNLM"/>
    </source>
</evidence>
<dbReference type="Proteomes" id="UP001050808">
    <property type="component" value="Unassembled WGS sequence"/>
</dbReference>
<dbReference type="SUPFAM" id="SSF53335">
    <property type="entry name" value="S-adenosyl-L-methionine-dependent methyltransferases"/>
    <property type="match status" value="1"/>
</dbReference>
<keyword evidence="2" id="KW-1185">Reference proteome</keyword>
<sequence length="268" mass="29738">MRRNPISDVIDTETPSVARMYDWLLGGVDNYASDRAACDDLLAIAPSSKALALNNRAFLRRVVRILAQEEGIRQFIDHGSGLPTQDNVHEVAQRVDDSSKIVYVDNDPLVLAHGRSRLDQNDRVTVLDMDMRDTDAIFDAAHAAGFQQDKPTAALFVSVAHCLKDDDVQPMLDRVKAKLAPGSFLVICQLVSDRADVRNRVTALMSKVTHDNWGRVREKKDVRGYFDGLTILTPGLCDVTTWRPDSQVVPRSGEDWVEWGGVGRLGNA</sequence>
<dbReference type="Pfam" id="PF04672">
    <property type="entry name" value="Methyltransf_19"/>
    <property type="match status" value="1"/>
</dbReference>
<dbReference type="InterPro" id="IPR029063">
    <property type="entry name" value="SAM-dependent_MTases_sf"/>
</dbReference>